<proteinExistence type="predicted"/>
<keyword evidence="2" id="KW-1185">Reference proteome</keyword>
<evidence type="ECO:0000313" key="2">
    <source>
        <dbReference type="Proteomes" id="UP000240325"/>
    </source>
</evidence>
<reference evidence="1" key="1">
    <citation type="journal article" date="2017" name="Elife">
        <title>The kinetoplastid-infecting Bodo saltans virus (BsV), a window into the most abundant giant viruses in the sea.</title>
        <authorList>
            <person name="Deeg C.M."/>
            <person name="Chow C.-E.T."/>
            <person name="Suttle C.A."/>
        </authorList>
    </citation>
    <scope>NUCLEOTIDE SEQUENCE</scope>
    <source>
        <strain evidence="1">NG1</strain>
    </source>
</reference>
<name>A0A2H4UWC2_9VIRU</name>
<evidence type="ECO:0000313" key="1">
    <source>
        <dbReference type="EMBL" id="ATZ81231.1"/>
    </source>
</evidence>
<gene>
    <name evidence="1" type="ORF">BMW23_1188</name>
</gene>
<protein>
    <submittedName>
        <fullName evidence="1">Uncharacterized protein</fullName>
    </submittedName>
</protein>
<organism evidence="1">
    <name type="scientific">Bodo saltans virus</name>
    <dbReference type="NCBI Taxonomy" id="2024608"/>
    <lineage>
        <taxon>Viruses</taxon>
        <taxon>Varidnaviria</taxon>
        <taxon>Bamfordvirae</taxon>
        <taxon>Nucleocytoviricota</taxon>
        <taxon>Megaviricetes</taxon>
        <taxon>Imitervirales</taxon>
        <taxon>Mimiviridae</taxon>
        <taxon>Klosneuvirinae</taxon>
        <taxon>Theiavirus</taxon>
        <taxon>Theiavirus salishense</taxon>
    </lineage>
</organism>
<dbReference type="Proteomes" id="UP000240325">
    <property type="component" value="Segment"/>
</dbReference>
<accession>A0A2H4UWC2</accession>
<dbReference type="EMBL" id="MF782455">
    <property type="protein sequence ID" value="ATZ81231.1"/>
    <property type="molecule type" value="Genomic_DNA"/>
</dbReference>
<sequence>MDFIDIDIEFYLQEKRTIIQKKLEKLLEDTTIQRDDVVSFFRGKLEKQLKDVTTMLKKVETSYISVRRMSSFIHLIKTYRLIEDYCKRFDKSSDEIFYQKTYRLIEDYCKRRRCGKRRCRKCGSFK</sequence>